<feature type="transmembrane region" description="Helical" evidence="16">
    <location>
        <begin position="48"/>
        <end position="67"/>
    </location>
</feature>
<keyword evidence="10 16" id="KW-1133">Transmembrane helix</keyword>
<dbReference type="EMBL" id="OK323373">
    <property type="protein sequence ID" value="UXW64222.1"/>
    <property type="molecule type" value="Genomic_DNA"/>
</dbReference>
<keyword evidence="9" id="KW-0249">Electron transport</keyword>
<keyword evidence="7 16" id="KW-0812">Transmembrane</keyword>
<evidence type="ECO:0000256" key="6">
    <source>
        <dbReference type="ARBA" id="ARBA00022660"/>
    </source>
</evidence>
<dbReference type="EC" id="7.1.1.2" evidence="3"/>
<accession>A0A977XRU5</accession>
<evidence type="ECO:0000256" key="11">
    <source>
        <dbReference type="ARBA" id="ARBA00023027"/>
    </source>
</evidence>
<keyword evidence="6" id="KW-0679">Respiratory chain</keyword>
<keyword evidence="12 17" id="KW-0496">Mitochondrion</keyword>
<comment type="subcellular location">
    <subcellularLocation>
        <location evidence="1">Mitochondrion membrane</location>
        <topology evidence="1">Multi-pass membrane protein</topology>
    </subcellularLocation>
</comment>
<evidence type="ECO:0000256" key="3">
    <source>
        <dbReference type="ARBA" id="ARBA00012944"/>
    </source>
</evidence>
<keyword evidence="8" id="KW-1278">Translocase</keyword>
<dbReference type="RefSeq" id="YP_010528120.1">
    <property type="nucleotide sequence ID" value="NC_067745.1"/>
</dbReference>
<feature type="transmembrane region" description="Helical" evidence="16">
    <location>
        <begin position="21"/>
        <end position="42"/>
    </location>
</feature>
<keyword evidence="11" id="KW-0520">NAD</keyword>
<keyword evidence="13 16" id="KW-0472">Membrane</keyword>
<evidence type="ECO:0000256" key="15">
    <source>
        <dbReference type="ARBA" id="ARBA00049551"/>
    </source>
</evidence>
<evidence type="ECO:0000256" key="1">
    <source>
        <dbReference type="ARBA" id="ARBA00004225"/>
    </source>
</evidence>
<dbReference type="PANTHER" id="PTHR11435">
    <property type="entry name" value="NADH UBIQUINONE OXIDOREDUCTASE SUBUNIT ND6"/>
    <property type="match status" value="1"/>
</dbReference>
<feature type="transmembrane region" description="Helical" evidence="16">
    <location>
        <begin position="79"/>
        <end position="99"/>
    </location>
</feature>
<evidence type="ECO:0000256" key="9">
    <source>
        <dbReference type="ARBA" id="ARBA00022982"/>
    </source>
</evidence>
<evidence type="ECO:0000256" key="16">
    <source>
        <dbReference type="SAM" id="Phobius"/>
    </source>
</evidence>
<dbReference type="CTD" id="4541"/>
<evidence type="ECO:0000256" key="12">
    <source>
        <dbReference type="ARBA" id="ARBA00023128"/>
    </source>
</evidence>
<dbReference type="GeneID" id="76331526"/>
<evidence type="ECO:0000256" key="5">
    <source>
        <dbReference type="ARBA" id="ARBA00022448"/>
    </source>
</evidence>
<comment type="catalytic activity">
    <reaction evidence="15">
        <text>a ubiquinone + NADH + 5 H(+)(in) = a ubiquinol + NAD(+) + 4 H(+)(out)</text>
        <dbReference type="Rhea" id="RHEA:29091"/>
        <dbReference type="Rhea" id="RHEA-COMP:9565"/>
        <dbReference type="Rhea" id="RHEA-COMP:9566"/>
        <dbReference type="ChEBI" id="CHEBI:15378"/>
        <dbReference type="ChEBI" id="CHEBI:16389"/>
        <dbReference type="ChEBI" id="CHEBI:17976"/>
        <dbReference type="ChEBI" id="CHEBI:57540"/>
        <dbReference type="ChEBI" id="CHEBI:57945"/>
        <dbReference type="EC" id="7.1.1.2"/>
    </reaction>
</comment>
<evidence type="ECO:0000256" key="7">
    <source>
        <dbReference type="ARBA" id="ARBA00022692"/>
    </source>
</evidence>
<evidence type="ECO:0000313" key="17">
    <source>
        <dbReference type="EMBL" id="UXW64222.1"/>
    </source>
</evidence>
<evidence type="ECO:0000256" key="2">
    <source>
        <dbReference type="ARBA" id="ARBA00005698"/>
    </source>
</evidence>
<dbReference type="AlphaFoldDB" id="A0A977XRU5"/>
<proteinExistence type="inferred from homology"/>
<feature type="transmembrane region" description="Helical" evidence="16">
    <location>
        <begin position="128"/>
        <end position="150"/>
    </location>
</feature>
<dbReference type="InterPro" id="IPR050269">
    <property type="entry name" value="ComplexI_Subunit6"/>
</dbReference>
<evidence type="ECO:0000256" key="8">
    <source>
        <dbReference type="ARBA" id="ARBA00022967"/>
    </source>
</evidence>
<gene>
    <name evidence="17" type="primary">ND6</name>
</gene>
<dbReference type="GO" id="GO:0008137">
    <property type="term" value="F:NADH dehydrogenase (ubiquinone) activity"/>
    <property type="evidence" value="ECO:0007669"/>
    <property type="project" value="UniProtKB-EC"/>
</dbReference>
<organism evidence="17">
    <name type="scientific">Rhyzodiastes puetzi</name>
    <dbReference type="NCBI Taxonomy" id="2983424"/>
    <lineage>
        <taxon>Eukaryota</taxon>
        <taxon>Metazoa</taxon>
        <taxon>Ecdysozoa</taxon>
        <taxon>Arthropoda</taxon>
        <taxon>Hexapoda</taxon>
        <taxon>Insecta</taxon>
        <taxon>Pterygota</taxon>
        <taxon>Neoptera</taxon>
        <taxon>Endopterygota</taxon>
        <taxon>Coleoptera</taxon>
        <taxon>Adephaga</taxon>
        <taxon>Caraboidea</taxon>
        <taxon>Carabidae</taxon>
        <taxon>Rhysodinae</taxon>
        <taxon>Rhyzodiastes</taxon>
    </lineage>
</organism>
<geneLocation type="mitochondrion" evidence="17"/>
<evidence type="ECO:0000256" key="13">
    <source>
        <dbReference type="ARBA" id="ARBA00023136"/>
    </source>
</evidence>
<reference evidence="17" key="1">
    <citation type="submission" date="2021-09" db="EMBL/GenBank/DDBJ databases">
        <title>Mitogenomic phylogeny of Adephaga (Coleoptera) based on intensive taxon sampling.</title>
        <authorList>
            <person name="Zhao T.Y."/>
            <person name="Lu L."/>
        </authorList>
    </citation>
    <scope>NUCLEOTIDE SEQUENCE</scope>
</reference>
<protein>
    <recommendedName>
        <fullName evidence="4">NADH-ubiquinone oxidoreductase chain 6</fullName>
        <ecNumber evidence="3">7.1.1.2</ecNumber>
    </recommendedName>
    <alternativeName>
        <fullName evidence="14">NADH dehydrogenase subunit 6</fullName>
    </alternativeName>
</protein>
<sequence>MYSLLLLLNLNLSIIFMFMKHPLSMGLMLFLQTIMISLIMGFFNITFWFSYIMFLIMIGGMLILFIYMTSLASNEKFSFSSFLLIMLSILNLMLIMLYYPKLSYFNMNTFSINSTFLNSLKFIFNLPINFITIMLMIYLLITLIIVIKITNLNQGPLRQKF</sequence>
<dbReference type="PANTHER" id="PTHR11435:SF1">
    <property type="entry name" value="NADH-UBIQUINONE OXIDOREDUCTASE CHAIN 6"/>
    <property type="match status" value="1"/>
</dbReference>
<dbReference type="GO" id="GO:0031966">
    <property type="term" value="C:mitochondrial membrane"/>
    <property type="evidence" value="ECO:0007669"/>
    <property type="project" value="UniProtKB-SubCell"/>
</dbReference>
<comment type="similarity">
    <text evidence="2">Belongs to the complex I subunit 6 family.</text>
</comment>
<evidence type="ECO:0000256" key="14">
    <source>
        <dbReference type="ARBA" id="ARBA00031019"/>
    </source>
</evidence>
<keyword evidence="5" id="KW-0813">Transport</keyword>
<evidence type="ECO:0000256" key="10">
    <source>
        <dbReference type="ARBA" id="ARBA00022989"/>
    </source>
</evidence>
<name>A0A977XRU5_9CARA</name>
<evidence type="ECO:0000256" key="4">
    <source>
        <dbReference type="ARBA" id="ARBA00021095"/>
    </source>
</evidence>